<keyword evidence="1" id="KW-0472">Membrane</keyword>
<sequence>MQSLVYSASVGLMLLQKHYSRASSMEFLSTYGAKIIAPAFAGYSYHVIGLGEISLIDILIFICAITTVLLIHISQPPLKEVHQVFEPAMKPDG</sequence>
<proteinExistence type="predicted"/>
<evidence type="ECO:0000313" key="3">
    <source>
        <dbReference type="Proteomes" id="UP000647836"/>
    </source>
</evidence>
<evidence type="ECO:0000313" key="2">
    <source>
        <dbReference type="EMBL" id="MBE9106767.1"/>
    </source>
</evidence>
<keyword evidence="1" id="KW-0812">Transmembrane</keyword>
<reference evidence="2 3" key="1">
    <citation type="submission" date="2020-10" db="EMBL/GenBank/DDBJ databases">
        <authorList>
            <person name="Castelo-Branco R."/>
            <person name="Eusebio N."/>
            <person name="Adriana R."/>
            <person name="Vieira A."/>
            <person name="Brugerolle De Fraissinette N."/>
            <person name="Rezende De Castro R."/>
            <person name="Schneider M.P."/>
            <person name="Vasconcelos V."/>
            <person name="Leao P.N."/>
        </authorList>
    </citation>
    <scope>NUCLEOTIDE SEQUENCE [LARGE SCALE GENOMIC DNA]</scope>
    <source>
        <strain evidence="2 3">LEGE 07299</strain>
    </source>
</reference>
<dbReference type="Proteomes" id="UP000647836">
    <property type="component" value="Unassembled WGS sequence"/>
</dbReference>
<accession>A0ABR9U327</accession>
<dbReference type="RefSeq" id="WP_228013543.1">
    <property type="nucleotide sequence ID" value="NZ_JADEXF010000632.1"/>
</dbReference>
<feature type="transmembrane region" description="Helical" evidence="1">
    <location>
        <begin position="46"/>
        <end position="71"/>
    </location>
</feature>
<keyword evidence="3" id="KW-1185">Reference proteome</keyword>
<organism evidence="2 3">
    <name type="scientific">Nostoc cf. edaphicum LEGE 07299</name>
    <dbReference type="NCBI Taxonomy" id="2777974"/>
    <lineage>
        <taxon>Bacteria</taxon>
        <taxon>Bacillati</taxon>
        <taxon>Cyanobacteriota</taxon>
        <taxon>Cyanophyceae</taxon>
        <taxon>Nostocales</taxon>
        <taxon>Nostocaceae</taxon>
        <taxon>Nostoc</taxon>
    </lineage>
</organism>
<name>A0ABR9U327_9NOSO</name>
<comment type="caution">
    <text evidence="2">The sequence shown here is derived from an EMBL/GenBank/DDBJ whole genome shotgun (WGS) entry which is preliminary data.</text>
</comment>
<protein>
    <submittedName>
        <fullName evidence="2">Uncharacterized protein</fullName>
    </submittedName>
</protein>
<keyword evidence="1" id="KW-1133">Transmembrane helix</keyword>
<gene>
    <name evidence="2" type="ORF">IQ229_18070</name>
</gene>
<dbReference type="EMBL" id="JADEXF010000632">
    <property type="protein sequence ID" value="MBE9106767.1"/>
    <property type="molecule type" value="Genomic_DNA"/>
</dbReference>
<evidence type="ECO:0000256" key="1">
    <source>
        <dbReference type="SAM" id="Phobius"/>
    </source>
</evidence>